<feature type="compositionally biased region" description="Acidic residues" evidence="1">
    <location>
        <begin position="307"/>
        <end position="316"/>
    </location>
</feature>
<sequence>MDFMTADAPAKRRPGRPKGSKNKPNAGTKGRPVGRPRKQPPVFGEPSGASDNFAGSAGINKYATCSPLASATPRISANPTRVQVEGEIQPLQTRTVSSSTPVTSQNAEVSTNTMDDIPTASQPSVHVHASDLYTTRASAFATTSASLHESEPFCTPRPTASSPILSGLTSLLAAAPALQGLTEPLPDVTIAQGFARSHGCRLRCSNSDSQLTDITRKTLNWAMKDLQHHAEHSRSVAPVSVTAEPTPTSSITQTLPAAVSPSVPLEAASMSGDASDDIFEREHDNIDSVLGLADESNDDLDARPLSGDDENVEDSDMTAGRPHKARAKTSLPTWLANDYKDVCQTLREEIVSAGKPVCYQAGQFMLCPKQPVFAAEASFQLSPAIFYSPQFFVWLLHLFHRIPCPACKVAGRLQKNSSLVFLRRLTWSNSPRRVVDLKYNIFIIGYRYYCGHPDCHKTYQSWSPDILNVLPAPLAQQFTFHLTYQNGLSDQVVALLRLCFQRGLGPVPFAETLRTMHVRHFDRLHLQYLEMVKLCMLAVKTGLLALHEEFGAWDDPKGYAGYVPSAKYLHSFYDMHIESHAPEMDQYTAMLPACVLSIDHSHKVPKHLGKVNGEAVFGALHTVVNEYGECRAINFTPTKAHDQFMPALSLIPHSLRKYGHTDVELVFTDNVHGDKAELERVFPSLSSQVSPVPSTSQTHLALPNLWTVVILSHTYQPIYT</sequence>
<organism evidence="3 4">
    <name type="scientific">Sparassis crispa</name>
    <dbReference type="NCBI Taxonomy" id="139825"/>
    <lineage>
        <taxon>Eukaryota</taxon>
        <taxon>Fungi</taxon>
        <taxon>Dikarya</taxon>
        <taxon>Basidiomycota</taxon>
        <taxon>Agaricomycotina</taxon>
        <taxon>Agaricomycetes</taxon>
        <taxon>Polyporales</taxon>
        <taxon>Sparassidaceae</taxon>
        <taxon>Sparassis</taxon>
    </lineage>
</organism>
<evidence type="ECO:0000256" key="1">
    <source>
        <dbReference type="SAM" id="MobiDB-lite"/>
    </source>
</evidence>
<dbReference type="OrthoDB" id="1920326at2759"/>
<feature type="domain" description="DUF6729" evidence="2">
    <location>
        <begin position="383"/>
        <end position="573"/>
    </location>
</feature>
<feature type="region of interest" description="Disordered" evidence="1">
    <location>
        <begin position="1"/>
        <end position="51"/>
    </location>
</feature>
<feature type="region of interest" description="Disordered" evidence="1">
    <location>
        <begin position="230"/>
        <end position="256"/>
    </location>
</feature>
<dbReference type="EMBL" id="BFAD01000002">
    <property type="protein sequence ID" value="GBE79022.1"/>
    <property type="molecule type" value="Genomic_DNA"/>
</dbReference>
<evidence type="ECO:0000313" key="4">
    <source>
        <dbReference type="Proteomes" id="UP000287166"/>
    </source>
</evidence>
<dbReference type="Proteomes" id="UP000287166">
    <property type="component" value="Unassembled WGS sequence"/>
</dbReference>
<comment type="caution">
    <text evidence="3">The sequence shown here is derived from an EMBL/GenBank/DDBJ whole genome shotgun (WGS) entry which is preliminary data.</text>
</comment>
<reference evidence="3 4" key="1">
    <citation type="journal article" date="2018" name="Sci. Rep.">
        <title>Genome sequence of the cauliflower mushroom Sparassis crispa (Hanabiratake) and its association with beneficial usage.</title>
        <authorList>
            <person name="Kiyama R."/>
            <person name="Furutani Y."/>
            <person name="Kawaguchi K."/>
            <person name="Nakanishi T."/>
        </authorList>
    </citation>
    <scope>NUCLEOTIDE SEQUENCE [LARGE SCALE GENOMIC DNA]</scope>
</reference>
<proteinExistence type="predicted"/>
<gene>
    <name evidence="3" type="ORF">SCP_0202190</name>
</gene>
<evidence type="ECO:0000313" key="3">
    <source>
        <dbReference type="EMBL" id="GBE79022.1"/>
    </source>
</evidence>
<dbReference type="InParanoid" id="A0A401GA28"/>
<keyword evidence="4" id="KW-1185">Reference proteome</keyword>
<feature type="compositionally biased region" description="Basic residues" evidence="1">
    <location>
        <begin position="11"/>
        <end position="21"/>
    </location>
</feature>
<accession>A0A401GA28</accession>
<dbReference type="STRING" id="139825.A0A401GA28"/>
<dbReference type="RefSeq" id="XP_027609935.1">
    <property type="nucleotide sequence ID" value="XM_027754134.1"/>
</dbReference>
<dbReference type="AlphaFoldDB" id="A0A401GA28"/>
<dbReference type="GeneID" id="38775939"/>
<feature type="region of interest" description="Disordered" evidence="1">
    <location>
        <begin position="291"/>
        <end position="324"/>
    </location>
</feature>
<protein>
    <recommendedName>
        <fullName evidence="2">DUF6729 domain-containing protein</fullName>
    </recommendedName>
</protein>
<feature type="compositionally biased region" description="Polar residues" evidence="1">
    <location>
        <begin position="243"/>
        <end position="255"/>
    </location>
</feature>
<evidence type="ECO:0000259" key="2">
    <source>
        <dbReference type="Pfam" id="PF20499"/>
    </source>
</evidence>
<dbReference type="InterPro" id="IPR046616">
    <property type="entry name" value="DUF6729"/>
</dbReference>
<name>A0A401GA28_9APHY</name>
<dbReference type="Pfam" id="PF20499">
    <property type="entry name" value="DUF6729"/>
    <property type="match status" value="1"/>
</dbReference>